<dbReference type="InterPro" id="IPR049452">
    <property type="entry name" value="Anoctamin_TM"/>
</dbReference>
<dbReference type="PANTHER" id="PTHR12308:SF84">
    <property type="entry name" value="ANOCTAMIN"/>
    <property type="match status" value="1"/>
</dbReference>
<feature type="transmembrane region" description="Helical" evidence="6">
    <location>
        <begin position="212"/>
        <end position="232"/>
    </location>
</feature>
<dbReference type="Pfam" id="PF04547">
    <property type="entry name" value="Anoctamin"/>
    <property type="match status" value="1"/>
</dbReference>
<keyword evidence="4 6" id="KW-1133">Transmembrane helix</keyword>
<dbReference type="AlphaFoldDB" id="A0AAU9XDA5"/>
<keyword evidence="5 6" id="KW-0472">Membrane</keyword>
<comment type="caution">
    <text evidence="6">Lacks conserved residue(s) required for the propagation of feature annotation.</text>
</comment>
<keyword evidence="3 6" id="KW-0812">Transmembrane</keyword>
<evidence type="ECO:0000313" key="8">
    <source>
        <dbReference type="EMBL" id="CAH3144174.1"/>
    </source>
</evidence>
<evidence type="ECO:0000256" key="6">
    <source>
        <dbReference type="RuleBase" id="RU280814"/>
    </source>
</evidence>
<dbReference type="PANTHER" id="PTHR12308">
    <property type="entry name" value="ANOCTAMIN"/>
    <property type="match status" value="1"/>
</dbReference>
<feature type="transmembrane region" description="Helical" evidence="6">
    <location>
        <begin position="264"/>
        <end position="284"/>
    </location>
</feature>
<feature type="transmembrane region" description="Helical" evidence="6">
    <location>
        <begin position="380"/>
        <end position="400"/>
    </location>
</feature>
<feature type="domain" description="Anoctamin transmembrane" evidence="7">
    <location>
        <begin position="7"/>
        <end position="400"/>
    </location>
</feature>
<name>A0AAU9XDA5_9CNID</name>
<dbReference type="InterPro" id="IPR007632">
    <property type="entry name" value="Anoctamin"/>
</dbReference>
<evidence type="ECO:0000256" key="2">
    <source>
        <dbReference type="ARBA" id="ARBA00009671"/>
    </source>
</evidence>
<evidence type="ECO:0000256" key="4">
    <source>
        <dbReference type="ARBA" id="ARBA00022989"/>
    </source>
</evidence>
<comment type="caution">
    <text evidence="8">The sequence shown here is derived from an EMBL/GenBank/DDBJ whole genome shotgun (WGS) entry which is preliminary data.</text>
</comment>
<dbReference type="EMBL" id="CALNXJ010000039">
    <property type="protein sequence ID" value="CAH3144174.1"/>
    <property type="molecule type" value="Genomic_DNA"/>
</dbReference>
<evidence type="ECO:0000256" key="5">
    <source>
        <dbReference type="ARBA" id="ARBA00023136"/>
    </source>
</evidence>
<feature type="transmembrane region" description="Helical" evidence="6">
    <location>
        <begin position="21"/>
        <end position="45"/>
    </location>
</feature>
<keyword evidence="9" id="KW-1185">Reference proteome</keyword>
<dbReference type="GO" id="GO:0005886">
    <property type="term" value="C:plasma membrane"/>
    <property type="evidence" value="ECO:0007669"/>
    <property type="project" value="TreeGrafter"/>
</dbReference>
<evidence type="ECO:0000256" key="3">
    <source>
        <dbReference type="ARBA" id="ARBA00022692"/>
    </source>
</evidence>
<sequence>MQPLDHIRDYFGEKIGIYFAWLGFYTWMLLPAAIMGLVCVIYGLVRLESYIPVKDICDTSKNFPMCPRCDKRCPYWSLSDTCIYSKVAYVFDNEFTVVFAIFMSIWAIMFLEFWKRRQAEIAYEWDLLGYEDEEEQPRPEYEAVAMETRLNPITKVEEPFISLGRKVPRFICSFSFIIFMLALVVIAVFAVVVYRVAVYAVLAASSDYNMGAVNMATSGTAALLNLITIMLLNKVYEKLAEILTRWEMPRTQTELEDIFSFKMYLFQFVNFYSSLFLYCVFFKLSPGRPAEFNRIFGFRQEECNPAGCLFELLVQLAVIMVGKQIFNNFIEIIVPKLQNWWRRRQNIETPDLTEYTRWELDYDLTQYPVHGLFYEYLEMVIQYGFVTLFVAAFPLGPFFCPHQ</sequence>
<reference evidence="8 9" key="1">
    <citation type="submission" date="2022-05" db="EMBL/GenBank/DDBJ databases">
        <authorList>
            <consortium name="Genoscope - CEA"/>
            <person name="William W."/>
        </authorList>
    </citation>
    <scope>NUCLEOTIDE SEQUENCE [LARGE SCALE GENOMIC DNA]</scope>
</reference>
<protein>
    <recommendedName>
        <fullName evidence="6">Anoctamin</fullName>
    </recommendedName>
</protein>
<comment type="subcellular location">
    <subcellularLocation>
        <location evidence="1 6">Membrane</location>
        <topology evidence="1 6">Multi-pass membrane protein</topology>
    </subcellularLocation>
</comment>
<evidence type="ECO:0000259" key="7">
    <source>
        <dbReference type="Pfam" id="PF04547"/>
    </source>
</evidence>
<dbReference type="GO" id="GO:0005254">
    <property type="term" value="F:chloride channel activity"/>
    <property type="evidence" value="ECO:0007669"/>
    <property type="project" value="TreeGrafter"/>
</dbReference>
<evidence type="ECO:0000256" key="1">
    <source>
        <dbReference type="ARBA" id="ARBA00004141"/>
    </source>
</evidence>
<feature type="transmembrane region" description="Helical" evidence="6">
    <location>
        <begin position="95"/>
        <end position="114"/>
    </location>
</feature>
<organism evidence="8 9">
    <name type="scientific">Pocillopora meandrina</name>
    <dbReference type="NCBI Taxonomy" id="46732"/>
    <lineage>
        <taxon>Eukaryota</taxon>
        <taxon>Metazoa</taxon>
        <taxon>Cnidaria</taxon>
        <taxon>Anthozoa</taxon>
        <taxon>Hexacorallia</taxon>
        <taxon>Scleractinia</taxon>
        <taxon>Astrocoeniina</taxon>
        <taxon>Pocilloporidae</taxon>
        <taxon>Pocillopora</taxon>
    </lineage>
</organism>
<gene>
    <name evidence="8" type="ORF">PMEA_00020934</name>
</gene>
<dbReference type="Proteomes" id="UP001159428">
    <property type="component" value="Unassembled WGS sequence"/>
</dbReference>
<accession>A0AAU9XDA5</accession>
<comment type="similarity">
    <text evidence="2 6">Belongs to the anoctamin family.</text>
</comment>
<feature type="transmembrane region" description="Helical" evidence="6">
    <location>
        <begin position="170"/>
        <end position="192"/>
    </location>
</feature>
<proteinExistence type="inferred from homology"/>
<evidence type="ECO:0000313" key="9">
    <source>
        <dbReference type="Proteomes" id="UP001159428"/>
    </source>
</evidence>